<sequence length="59" mass="6524">MVPPPRLLYGDYDDNAKNLTAPLVVNTSPGMSKASYQFSFFTPIHHALLVMDGRKSSIL</sequence>
<evidence type="ECO:0000313" key="1">
    <source>
        <dbReference type="EMBL" id="MPC65457.1"/>
    </source>
</evidence>
<protein>
    <submittedName>
        <fullName evidence="1">Uncharacterized protein</fullName>
    </submittedName>
</protein>
<name>A0A5B7H872_PORTR</name>
<dbReference type="AlphaFoldDB" id="A0A5B7H872"/>
<accession>A0A5B7H872</accession>
<evidence type="ECO:0000313" key="2">
    <source>
        <dbReference type="Proteomes" id="UP000324222"/>
    </source>
</evidence>
<comment type="caution">
    <text evidence="1">The sequence shown here is derived from an EMBL/GenBank/DDBJ whole genome shotgun (WGS) entry which is preliminary data.</text>
</comment>
<dbReference type="Proteomes" id="UP000324222">
    <property type="component" value="Unassembled WGS sequence"/>
</dbReference>
<keyword evidence="2" id="KW-1185">Reference proteome</keyword>
<proteinExistence type="predicted"/>
<reference evidence="1 2" key="1">
    <citation type="submission" date="2019-05" db="EMBL/GenBank/DDBJ databases">
        <title>Another draft genome of Portunus trituberculatus and its Hox gene families provides insights of decapod evolution.</title>
        <authorList>
            <person name="Jeong J.-H."/>
            <person name="Song I."/>
            <person name="Kim S."/>
            <person name="Choi T."/>
            <person name="Kim D."/>
            <person name="Ryu S."/>
            <person name="Kim W."/>
        </authorList>
    </citation>
    <scope>NUCLEOTIDE SEQUENCE [LARGE SCALE GENOMIC DNA]</scope>
    <source>
        <tissue evidence="1">Muscle</tissue>
    </source>
</reference>
<gene>
    <name evidence="1" type="ORF">E2C01_059591</name>
</gene>
<organism evidence="1 2">
    <name type="scientific">Portunus trituberculatus</name>
    <name type="common">Swimming crab</name>
    <name type="synonym">Neptunus trituberculatus</name>
    <dbReference type="NCBI Taxonomy" id="210409"/>
    <lineage>
        <taxon>Eukaryota</taxon>
        <taxon>Metazoa</taxon>
        <taxon>Ecdysozoa</taxon>
        <taxon>Arthropoda</taxon>
        <taxon>Crustacea</taxon>
        <taxon>Multicrustacea</taxon>
        <taxon>Malacostraca</taxon>
        <taxon>Eumalacostraca</taxon>
        <taxon>Eucarida</taxon>
        <taxon>Decapoda</taxon>
        <taxon>Pleocyemata</taxon>
        <taxon>Brachyura</taxon>
        <taxon>Eubrachyura</taxon>
        <taxon>Portunoidea</taxon>
        <taxon>Portunidae</taxon>
        <taxon>Portuninae</taxon>
        <taxon>Portunus</taxon>
    </lineage>
</organism>
<dbReference type="EMBL" id="VSRR010023397">
    <property type="protein sequence ID" value="MPC65457.1"/>
    <property type="molecule type" value="Genomic_DNA"/>
</dbReference>